<dbReference type="RefSeq" id="WP_285967623.1">
    <property type="nucleotide sequence ID" value="NZ_CP127294.1"/>
</dbReference>
<proteinExistence type="predicted"/>
<evidence type="ECO:0000313" key="1">
    <source>
        <dbReference type="EMBL" id="WIX76876.1"/>
    </source>
</evidence>
<dbReference type="EMBL" id="CP127294">
    <property type="protein sequence ID" value="WIX76876.1"/>
    <property type="molecule type" value="Genomic_DNA"/>
</dbReference>
<protein>
    <submittedName>
        <fullName evidence="1">Uncharacterized protein</fullName>
    </submittedName>
</protein>
<dbReference type="Proteomes" id="UP001236014">
    <property type="component" value="Chromosome"/>
</dbReference>
<accession>A0A9Y2ICR7</accession>
<organism evidence="1 2">
    <name type="scientific">Amycolatopsis carbonis</name>
    <dbReference type="NCBI Taxonomy" id="715471"/>
    <lineage>
        <taxon>Bacteria</taxon>
        <taxon>Bacillati</taxon>
        <taxon>Actinomycetota</taxon>
        <taxon>Actinomycetes</taxon>
        <taxon>Pseudonocardiales</taxon>
        <taxon>Pseudonocardiaceae</taxon>
        <taxon>Amycolatopsis</taxon>
    </lineage>
</organism>
<keyword evidence="2" id="KW-1185">Reference proteome</keyword>
<dbReference type="KEGG" id="acab:QRX50_36445"/>
<sequence length="55" mass="6023">MVERRPIVDIILDIVTSPGHQSALSARERSGGHQFLQAAHFEGGQKELCAAAFEF</sequence>
<name>A0A9Y2ICR7_9PSEU</name>
<dbReference type="AlphaFoldDB" id="A0A9Y2ICR7"/>
<evidence type="ECO:0000313" key="2">
    <source>
        <dbReference type="Proteomes" id="UP001236014"/>
    </source>
</evidence>
<gene>
    <name evidence="1" type="ORF">QRX50_36445</name>
</gene>
<reference evidence="1 2" key="1">
    <citation type="submission" date="2023-06" db="EMBL/GenBank/DDBJ databases">
        <authorList>
            <person name="Oyuntsetseg B."/>
            <person name="Kim S.B."/>
        </authorList>
    </citation>
    <scope>NUCLEOTIDE SEQUENCE [LARGE SCALE GENOMIC DNA]</scope>
    <source>
        <strain evidence="1 2">2-15</strain>
    </source>
</reference>